<keyword evidence="1" id="KW-0812">Transmembrane</keyword>
<keyword evidence="3" id="KW-1185">Reference proteome</keyword>
<gene>
    <name evidence="2" type="ORF">HID58_042558</name>
</gene>
<keyword evidence="1" id="KW-0472">Membrane</keyword>
<feature type="transmembrane region" description="Helical" evidence="1">
    <location>
        <begin position="150"/>
        <end position="169"/>
    </location>
</feature>
<accession>A0ABQ8BFP6</accession>
<feature type="non-terminal residue" evidence="2">
    <location>
        <position position="1"/>
    </location>
</feature>
<feature type="transmembrane region" description="Helical" evidence="1">
    <location>
        <begin position="82"/>
        <end position="100"/>
    </location>
</feature>
<dbReference type="Proteomes" id="UP000824890">
    <property type="component" value="Unassembled WGS sequence"/>
</dbReference>
<evidence type="ECO:0000256" key="1">
    <source>
        <dbReference type="SAM" id="Phobius"/>
    </source>
</evidence>
<organism evidence="2 3">
    <name type="scientific">Brassica napus</name>
    <name type="common">Rape</name>
    <dbReference type="NCBI Taxonomy" id="3708"/>
    <lineage>
        <taxon>Eukaryota</taxon>
        <taxon>Viridiplantae</taxon>
        <taxon>Streptophyta</taxon>
        <taxon>Embryophyta</taxon>
        <taxon>Tracheophyta</taxon>
        <taxon>Spermatophyta</taxon>
        <taxon>Magnoliopsida</taxon>
        <taxon>eudicotyledons</taxon>
        <taxon>Gunneridae</taxon>
        <taxon>Pentapetalae</taxon>
        <taxon>rosids</taxon>
        <taxon>malvids</taxon>
        <taxon>Brassicales</taxon>
        <taxon>Brassicaceae</taxon>
        <taxon>Brassiceae</taxon>
        <taxon>Brassica</taxon>
    </lineage>
</organism>
<feature type="transmembrane region" description="Helical" evidence="1">
    <location>
        <begin position="39"/>
        <end position="61"/>
    </location>
</feature>
<protein>
    <submittedName>
        <fullName evidence="2">Uncharacterized protein</fullName>
    </submittedName>
</protein>
<sequence>DKLIIETLHVGNKNQPIKDQYDATSLKLRRPSMSLLLPLYVFLTSPILICNVGLQICLLSINRSKKITSRIKNGYKKKHHSMDIKDLVILKGLYTVFGISPPPPLAQFLNRGLHTLSLPETAKPEVATICKIIAWMNFVLLPLSSDMMNFVFPVHAFKVPFTLLFIVYLNKISRATESMLLKHSEFTTGTRKYESGFSKGIIRGRPWLWVVVLE</sequence>
<proteinExistence type="predicted"/>
<comment type="caution">
    <text evidence="2">The sequence shown here is derived from an EMBL/GenBank/DDBJ whole genome shotgun (WGS) entry which is preliminary data.</text>
</comment>
<name>A0ABQ8BFP6_BRANA</name>
<keyword evidence="1" id="KW-1133">Transmembrane helix</keyword>
<dbReference type="EMBL" id="JAGKQM010000011">
    <property type="protein sequence ID" value="KAH0903055.1"/>
    <property type="molecule type" value="Genomic_DNA"/>
</dbReference>
<evidence type="ECO:0000313" key="3">
    <source>
        <dbReference type="Proteomes" id="UP000824890"/>
    </source>
</evidence>
<reference evidence="2 3" key="1">
    <citation type="submission" date="2021-05" db="EMBL/GenBank/DDBJ databases">
        <title>Genome Assembly of Synthetic Allotetraploid Brassica napus Reveals Homoeologous Exchanges between Subgenomes.</title>
        <authorList>
            <person name="Davis J.T."/>
        </authorList>
    </citation>
    <scope>NUCLEOTIDE SEQUENCE [LARGE SCALE GENOMIC DNA]</scope>
    <source>
        <strain evidence="3">cv. Da-Ae</strain>
        <tissue evidence="2">Seedling</tissue>
    </source>
</reference>
<evidence type="ECO:0000313" key="2">
    <source>
        <dbReference type="EMBL" id="KAH0903055.1"/>
    </source>
</evidence>